<keyword evidence="5" id="KW-1185">Reference proteome</keyword>
<dbReference type="SUPFAM" id="SSF140931">
    <property type="entry name" value="Fic-like"/>
    <property type="match status" value="1"/>
</dbReference>
<reference evidence="5 6" key="1">
    <citation type="submission" date="2021-02" db="EMBL/GenBank/DDBJ databases">
        <title>FDA dAtabase for Regulatory Grade micrObial Sequences (FDA-ARGOS): Supporting development and validation of Infectious Disease Dx tests.</title>
        <authorList>
            <person name="Sproer C."/>
            <person name="Gronow S."/>
            <person name="Severitt S."/>
            <person name="Schroder I."/>
            <person name="Tallon L."/>
            <person name="Sadzewicz L."/>
            <person name="Zhao X."/>
            <person name="Boylan J."/>
            <person name="Ott S."/>
            <person name="Bowen H."/>
            <person name="Vavikolanu K."/>
            <person name="Mehta A."/>
            <person name="Aluvathingal J."/>
            <person name="Nadendla S."/>
            <person name="Lowell S."/>
            <person name="Myers T."/>
            <person name="Yan Y."/>
            <person name="Sichtig H."/>
        </authorList>
    </citation>
    <scope>NUCLEOTIDE SEQUENCE [LARGE SCALE GENOMIC DNA]</scope>
    <source>
        <strain evidence="4 5">FDAARGOS_1211</strain>
        <strain evidence="3 6">FDAARGOS_1212</strain>
    </source>
</reference>
<evidence type="ECO:0000256" key="1">
    <source>
        <dbReference type="SAM" id="MobiDB-lite"/>
    </source>
</evidence>
<dbReference type="Proteomes" id="UP000623926">
    <property type="component" value="Chromosome"/>
</dbReference>
<evidence type="ECO:0000313" key="4">
    <source>
        <dbReference type="EMBL" id="QRV40127.1"/>
    </source>
</evidence>
<feature type="domain" description="Fido" evidence="2">
    <location>
        <begin position="345"/>
        <end position="475"/>
    </location>
</feature>
<feature type="region of interest" description="Disordered" evidence="1">
    <location>
        <begin position="1"/>
        <end position="24"/>
    </location>
</feature>
<sequence>MQFYAKVGGPLPGRRGKKPVGRARGGWQAGAVIPDFVPGTLNWGDVNPALHPLDEAALADTVRSLGPARCVPTRPDIPFADPAMSEWSHGEARSWADAMSYALVDRYGPWTLGWRWAHDEGDFDGGPVGHWCCPRDSVTTPDETLDRVEAALREWREWLEFLARCFDTYPLELADVDEQRILWERTARSLILHVVDRTGCGSGWYGHCRQVLTWFLDHRGVAPDVAGDLVDQAIDGRFHSWTGPRTPVVDDIAERLALSLEPADARVPALAAAPPDHLRRWLDLRASVAWDGVPDSGAPGPLVPLRDGAAEDFRDYDAAIDPARAEGLLRALDLLRADAKRGARLDFALLSGWQRHVLDTPGPPPFRDAPAFAKGGRERYGIEPDTRARLDACLAGSAPDAGRPLGLTARAARAYLDVCFFHPFDDGNARSAFLALVFVLAREDVALDSTTLLRRVGFEADNPEDPLTLVRWLNLHLDEARRRAEEATDRTTG</sequence>
<evidence type="ECO:0000259" key="2">
    <source>
        <dbReference type="PROSITE" id="PS51459"/>
    </source>
</evidence>
<dbReference type="InterPro" id="IPR003812">
    <property type="entry name" value="Fido"/>
</dbReference>
<feature type="compositionally biased region" description="Low complexity" evidence="1">
    <location>
        <begin position="1"/>
        <end position="13"/>
    </location>
</feature>
<dbReference type="InterPro" id="IPR036597">
    <property type="entry name" value="Fido-like_dom_sf"/>
</dbReference>
<organism evidence="3 6">
    <name type="scientific">Streptomyces californicus</name>
    <dbReference type="NCBI Taxonomy" id="67351"/>
    <lineage>
        <taxon>Bacteria</taxon>
        <taxon>Bacillati</taxon>
        <taxon>Actinomycetota</taxon>
        <taxon>Actinomycetes</taxon>
        <taxon>Kitasatosporales</taxon>
        <taxon>Streptomycetaceae</taxon>
        <taxon>Streptomyces</taxon>
    </lineage>
</organism>
<evidence type="ECO:0000313" key="3">
    <source>
        <dbReference type="EMBL" id="QRV37612.1"/>
    </source>
</evidence>
<evidence type="ECO:0000313" key="5">
    <source>
        <dbReference type="Proteomes" id="UP000598054"/>
    </source>
</evidence>
<evidence type="ECO:0000313" key="6">
    <source>
        <dbReference type="Proteomes" id="UP000623926"/>
    </source>
</evidence>
<dbReference type="Proteomes" id="UP000598054">
    <property type="component" value="Chromosome"/>
</dbReference>
<dbReference type="EMBL" id="CP070249">
    <property type="protein sequence ID" value="QRV40127.1"/>
    <property type="molecule type" value="Genomic_DNA"/>
</dbReference>
<gene>
    <name evidence="4" type="ORF">I6J41_04850</name>
    <name evidence="3" type="ORF">I6J42_28725</name>
</gene>
<protein>
    <submittedName>
        <fullName evidence="3">Fic family protein</fullName>
    </submittedName>
</protein>
<dbReference type="Gene3D" id="1.10.3290.10">
    <property type="entry name" value="Fido-like domain"/>
    <property type="match status" value="1"/>
</dbReference>
<proteinExistence type="predicted"/>
<accession>A0ABD7D548</accession>
<name>A0ABD7D548_9ACTN</name>
<dbReference type="AlphaFoldDB" id="A0ABD7D548"/>
<dbReference type="PROSITE" id="PS51459">
    <property type="entry name" value="FIDO"/>
    <property type="match status" value="1"/>
</dbReference>
<dbReference type="EMBL" id="CP070245">
    <property type="protein sequence ID" value="QRV37612.1"/>
    <property type="molecule type" value="Genomic_DNA"/>
</dbReference>